<accession>F6DS53</accession>
<dbReference type="InterPro" id="IPR000873">
    <property type="entry name" value="AMP-dep_synth/lig_dom"/>
</dbReference>
<evidence type="ECO:0000313" key="3">
    <source>
        <dbReference type="Proteomes" id="UP000009234"/>
    </source>
</evidence>
<dbReference type="KEGG" id="dru:Desru_0529"/>
<organism evidence="2 3">
    <name type="scientific">Desulforamulus ruminis (strain ATCC 23193 / DSM 2154 / NCIMB 8452 / DL)</name>
    <name type="common">Desulfotomaculum ruminis</name>
    <dbReference type="NCBI Taxonomy" id="696281"/>
    <lineage>
        <taxon>Bacteria</taxon>
        <taxon>Bacillati</taxon>
        <taxon>Bacillota</taxon>
        <taxon>Clostridia</taxon>
        <taxon>Eubacteriales</taxon>
        <taxon>Peptococcaceae</taxon>
        <taxon>Desulforamulus</taxon>
    </lineage>
</organism>
<dbReference type="EMBL" id="CP002780">
    <property type="protein sequence ID" value="AEG58815.1"/>
    <property type="molecule type" value="Genomic_DNA"/>
</dbReference>
<reference evidence="3" key="1">
    <citation type="submission" date="2011-05" db="EMBL/GenBank/DDBJ databases">
        <title>Complete sequence of Desulfotomaculum ruminis DSM 2154.</title>
        <authorList>
            <person name="Lucas S."/>
            <person name="Copeland A."/>
            <person name="Lapidus A."/>
            <person name="Cheng J.-F."/>
            <person name="Goodwin L."/>
            <person name="Pitluck S."/>
            <person name="Lu M."/>
            <person name="Detter J.C."/>
            <person name="Han C."/>
            <person name="Tapia R."/>
            <person name="Land M."/>
            <person name="Hauser L."/>
            <person name="Kyrpides N."/>
            <person name="Ivanova N."/>
            <person name="Mikhailova N."/>
            <person name="Pagani I."/>
            <person name="Stams A.J.M."/>
            <person name="Plugge C.M."/>
            <person name="Muyzer G."/>
            <person name="Kuever J."/>
            <person name="Parshina S.N."/>
            <person name="Ivanova A.E."/>
            <person name="Nazina T.N."/>
            <person name="Brambilla E."/>
            <person name="Spring S."/>
            <person name="Klenk H.-P."/>
            <person name="Woyke T."/>
        </authorList>
    </citation>
    <scope>NUCLEOTIDE SEQUENCE [LARGE SCALE GENOMIC DNA]</scope>
    <source>
        <strain evidence="3">ATCC 23193 / DSM 2154 / NCIB 8452 / DL</strain>
    </source>
</reference>
<dbReference type="Gene3D" id="3.40.50.12780">
    <property type="entry name" value="N-terminal domain of ligase-like"/>
    <property type="match status" value="1"/>
</dbReference>
<dbReference type="NCBIfam" id="NF045666">
    <property type="entry name" value="DVU1553_fam_AMP"/>
    <property type="match status" value="1"/>
</dbReference>
<dbReference type="RefSeq" id="WP_013840590.1">
    <property type="nucleotide sequence ID" value="NC_015589.1"/>
</dbReference>
<evidence type="ECO:0000259" key="1">
    <source>
        <dbReference type="Pfam" id="PF00501"/>
    </source>
</evidence>
<reference evidence="2 3" key="2">
    <citation type="journal article" date="2012" name="Stand. Genomic Sci.">
        <title>Complete genome sequence of the sulfate-reducing firmicute Desulfotomaculum ruminis type strain (DL(T)).</title>
        <authorList>
            <person name="Spring S."/>
            <person name="Visser M."/>
            <person name="Lu M."/>
            <person name="Copeland A."/>
            <person name="Lapidus A."/>
            <person name="Lucas S."/>
            <person name="Cheng J.F."/>
            <person name="Han C."/>
            <person name="Tapia R."/>
            <person name="Goodwin L.A."/>
            <person name="Pitluck S."/>
            <person name="Ivanova N."/>
            <person name="Land M."/>
            <person name="Hauser L."/>
            <person name="Larimer F."/>
            <person name="Rohde M."/>
            <person name="Goker M."/>
            <person name="Detter J.C."/>
            <person name="Kyrpides N.C."/>
            <person name="Woyke T."/>
            <person name="Schaap P.J."/>
            <person name="Plugge C.M."/>
            <person name="Muyzer G."/>
            <person name="Kuever J."/>
            <person name="Pereira I.A."/>
            <person name="Parshina S.N."/>
            <person name="Bernier-Latmani R."/>
            <person name="Stams A.J."/>
            <person name="Klenk H.P."/>
        </authorList>
    </citation>
    <scope>NUCLEOTIDE SEQUENCE [LARGE SCALE GENOMIC DNA]</scope>
    <source>
        <strain evidence="3">ATCC 23193 / DSM 2154 / NCIB 8452 / DL</strain>
    </source>
</reference>
<keyword evidence="3" id="KW-1185">Reference proteome</keyword>
<dbReference type="HOGENOM" id="CLU_035301_0_0_9"/>
<sequence length="445" mass="49584">MEITPLHRWIADKIGVTGAHLTKARLEAYQLGKLQETLQLARNHSVFYRKSLAGLPGENISSLAELTRLPFTTAEDLHQNPLQFLCVSQDQIDRVVTLQTSGTTGEPKRLYFTREDQGLTIDFFQQGMSTLVNPGDKVLILLPGERPGSVGDLLVRGLQQMGAKGIPHGLVRKPGRTLEILKKEEIDALVGIPTQVLSLARYQEQGGRLPVKLKSVLLSTDHVPRAIIHELERSWGCRVFNHYGMTEMGLGGGVECEARAGCHLREADLYFEIIDSKTKEPLPQGETGEIVFTTLTRKGMPLIRYRTGDQGRFISEPCPCGTSLKRLELVKGRLEGERRLTGGVITMEDLDEALFPLEDLTDFQAVILRQEGSEKLQIKVKLAAGCNRDLLEEKIYRALETIPLIKMALQQGKLGIVPGILEQEGSGEVRAVKRSIIDRRGWEER</sequence>
<dbReference type="STRING" id="696281.Desru_0529"/>
<dbReference type="Proteomes" id="UP000009234">
    <property type="component" value="Chromosome"/>
</dbReference>
<dbReference type="eggNOG" id="COG1541">
    <property type="taxonomic scope" value="Bacteria"/>
</dbReference>
<evidence type="ECO:0000313" key="2">
    <source>
        <dbReference type="EMBL" id="AEG58815.1"/>
    </source>
</evidence>
<dbReference type="PANTHER" id="PTHR43845:SF1">
    <property type="entry name" value="BLR5969 PROTEIN"/>
    <property type="match status" value="1"/>
</dbReference>
<dbReference type="AlphaFoldDB" id="F6DS53"/>
<protein>
    <submittedName>
        <fullName evidence="2">AMP-dependent synthetase and ligase</fullName>
    </submittedName>
</protein>
<dbReference type="InterPro" id="IPR042099">
    <property type="entry name" value="ANL_N_sf"/>
</dbReference>
<gene>
    <name evidence="2" type="ordered locus">Desru_0529</name>
</gene>
<dbReference type="PANTHER" id="PTHR43845">
    <property type="entry name" value="BLR5969 PROTEIN"/>
    <property type="match status" value="1"/>
</dbReference>
<proteinExistence type="predicted"/>
<dbReference type="GO" id="GO:0016874">
    <property type="term" value="F:ligase activity"/>
    <property type="evidence" value="ECO:0007669"/>
    <property type="project" value="UniProtKB-KW"/>
</dbReference>
<feature type="domain" description="AMP-dependent synthetase/ligase" evidence="1">
    <location>
        <begin position="93"/>
        <end position="292"/>
    </location>
</feature>
<keyword evidence="2" id="KW-0436">Ligase</keyword>
<dbReference type="SUPFAM" id="SSF56801">
    <property type="entry name" value="Acetyl-CoA synthetase-like"/>
    <property type="match status" value="1"/>
</dbReference>
<name>F6DS53_DESRL</name>
<dbReference type="OrthoDB" id="580775at2"/>
<dbReference type="Pfam" id="PF00501">
    <property type="entry name" value="AMP-binding"/>
    <property type="match status" value="1"/>
</dbReference>